<gene>
    <name evidence="3" type="ORF">D3P04_05890</name>
</gene>
<evidence type="ECO:0000256" key="1">
    <source>
        <dbReference type="ARBA" id="ARBA00023002"/>
    </source>
</evidence>
<evidence type="ECO:0000313" key="4">
    <source>
        <dbReference type="Proteomes" id="UP000284202"/>
    </source>
</evidence>
<dbReference type="SUPFAM" id="SSF51905">
    <property type="entry name" value="FAD/NAD(P)-binding domain"/>
    <property type="match status" value="1"/>
</dbReference>
<dbReference type="InterPro" id="IPR036188">
    <property type="entry name" value="FAD/NAD-bd_sf"/>
</dbReference>
<keyword evidence="4" id="KW-1185">Reference proteome</keyword>
<dbReference type="Pfam" id="PF01266">
    <property type="entry name" value="DAO"/>
    <property type="match status" value="1"/>
</dbReference>
<dbReference type="Proteomes" id="UP000284202">
    <property type="component" value="Unassembled WGS sequence"/>
</dbReference>
<dbReference type="OrthoDB" id="9806452at2"/>
<keyword evidence="1" id="KW-0560">Oxidoreductase</keyword>
<evidence type="ECO:0000313" key="3">
    <source>
        <dbReference type="EMBL" id="RJE87268.1"/>
    </source>
</evidence>
<dbReference type="Gene3D" id="3.50.50.60">
    <property type="entry name" value="FAD/NAD(P)-binding domain"/>
    <property type="match status" value="1"/>
</dbReference>
<dbReference type="InterPro" id="IPR006076">
    <property type="entry name" value="FAD-dep_OxRdtase"/>
</dbReference>
<proteinExistence type="predicted"/>
<feature type="domain" description="FAD dependent oxidoreductase" evidence="2">
    <location>
        <begin position="34"/>
        <end position="374"/>
    </location>
</feature>
<dbReference type="PANTHER" id="PTHR13847:SF289">
    <property type="entry name" value="GLYCINE OXIDASE"/>
    <property type="match status" value="1"/>
</dbReference>
<dbReference type="GO" id="GO:0016491">
    <property type="term" value="F:oxidoreductase activity"/>
    <property type="evidence" value="ECO:0007669"/>
    <property type="project" value="UniProtKB-KW"/>
</dbReference>
<dbReference type="AlphaFoldDB" id="A0A418T249"/>
<organism evidence="3 4">
    <name type="scientific">Paracoccus onubensis</name>
    <dbReference type="NCBI Taxonomy" id="1675788"/>
    <lineage>
        <taxon>Bacteria</taxon>
        <taxon>Pseudomonadati</taxon>
        <taxon>Pseudomonadota</taxon>
        <taxon>Alphaproteobacteria</taxon>
        <taxon>Rhodobacterales</taxon>
        <taxon>Paracoccaceae</taxon>
        <taxon>Paracoccus</taxon>
    </lineage>
</organism>
<protein>
    <submittedName>
        <fullName evidence="3">FAD-binding oxidoreductase</fullName>
    </submittedName>
</protein>
<sequence>MSAPGSRGADAGVGIQGGEALTVLPTGPDQHDFDTVILGGGIVGLFTALQLARTGQSVAVLDQGDIWTEASAVNAGSLGVQNKLPALVPLSLWSWELWQELQAGFGIDAHVKRPGGYKVAMTEDEAERLRDTAEQQARLGATIEILTRQQISDRAPWLSPDVVAATFSPQDGFASPTLMGPALAQAAKQAGANIFPHHPAHAIEPGPRPRIETSHGRFRGTRLAITTGAWTQNAGAMLGINLPVSLDVNMVTVTEPAPFTMQGLVSHARGILTLKQAVNGSCLIGGGWQGIGTLADRRKDVDYDQMIQNIRLALRVVPGLAGLNALRSWAGYEGVTPDSMPYLGSLPGHPDIFVAACARGGFTLGPAMARLLTEVMTGQESSRPIDLFDPARFHDA</sequence>
<reference evidence="4" key="1">
    <citation type="submission" date="2018-09" db="EMBL/GenBank/DDBJ databases">
        <title>Acidovorax cavernicola nov. sp. isolated from Gruta de las Maravillas (Aracena, Spain).</title>
        <authorList>
            <person name="Jurado V."/>
            <person name="Gutierrez-Patricio S."/>
            <person name="Gonzalez-Pimentel J.L."/>
            <person name="Miller A.Z."/>
            <person name="Laiz L."/>
            <person name="Saiz-Jimenez C."/>
        </authorList>
    </citation>
    <scope>NUCLEOTIDE SEQUENCE [LARGE SCALE GENOMIC DNA]</scope>
    <source>
        <strain evidence="4">1011MAR3C25</strain>
    </source>
</reference>
<dbReference type="EMBL" id="QZCG01000003">
    <property type="protein sequence ID" value="RJE87268.1"/>
    <property type="molecule type" value="Genomic_DNA"/>
</dbReference>
<name>A0A418T249_9RHOB</name>
<comment type="caution">
    <text evidence="3">The sequence shown here is derived from an EMBL/GenBank/DDBJ whole genome shotgun (WGS) entry which is preliminary data.</text>
</comment>
<accession>A0A418T249</accession>
<evidence type="ECO:0000259" key="2">
    <source>
        <dbReference type="Pfam" id="PF01266"/>
    </source>
</evidence>
<dbReference type="PANTHER" id="PTHR13847">
    <property type="entry name" value="SARCOSINE DEHYDROGENASE-RELATED"/>
    <property type="match status" value="1"/>
</dbReference>
<dbReference type="Gene3D" id="3.30.9.10">
    <property type="entry name" value="D-Amino Acid Oxidase, subunit A, domain 2"/>
    <property type="match status" value="1"/>
</dbReference>
<dbReference type="GO" id="GO:0005737">
    <property type="term" value="C:cytoplasm"/>
    <property type="evidence" value="ECO:0007669"/>
    <property type="project" value="TreeGrafter"/>
</dbReference>